<dbReference type="PROSITE" id="PS51257">
    <property type="entry name" value="PROKAR_LIPOPROTEIN"/>
    <property type="match status" value="1"/>
</dbReference>
<keyword evidence="2" id="KW-1185">Reference proteome</keyword>
<dbReference type="AlphaFoldDB" id="A0A223P0Z3"/>
<dbReference type="RefSeq" id="WP_094571937.1">
    <property type="nucleotide sequence ID" value="NZ_CP022743.1"/>
</dbReference>
<accession>A0A223P0Z3</accession>
<sequence length="133" mass="14539">MKIFLFIICIAAAVAGCKKGTLNPSASSGLMGTWELRHYSGTLAGVSIEYPKGNGKLVQFSADSTYKRFTNFKLDNQGTFKIVKNGVTWGDIKYDALYLGPDQGPDFMILKPDSLIIGNTFADGVTSLYLRQK</sequence>
<dbReference type="EMBL" id="CP022743">
    <property type="protein sequence ID" value="ASU35819.1"/>
    <property type="molecule type" value="Genomic_DNA"/>
</dbReference>
<gene>
    <name evidence="1" type="ORF">MuYL_3934</name>
</gene>
<protein>
    <recommendedName>
        <fullName evidence="3">Lipocalin-like domain-containing protein</fullName>
    </recommendedName>
</protein>
<reference evidence="1 2" key="1">
    <citation type="submission" date="2017-08" db="EMBL/GenBank/DDBJ databases">
        <title>Complete genome sequence of Mucilaginibacter sp. strain BJC16-A31.</title>
        <authorList>
            <consortium name="Henan University of Science and Technology"/>
            <person name="You X."/>
        </authorList>
    </citation>
    <scope>NUCLEOTIDE SEQUENCE [LARGE SCALE GENOMIC DNA]</scope>
    <source>
        <strain evidence="1 2">BJC16-A31</strain>
    </source>
</reference>
<evidence type="ECO:0000313" key="2">
    <source>
        <dbReference type="Proteomes" id="UP000215002"/>
    </source>
</evidence>
<name>A0A223P0Z3_9SPHI</name>
<dbReference type="KEGG" id="muc:MuYL_3934"/>
<dbReference type="Proteomes" id="UP000215002">
    <property type="component" value="Chromosome"/>
</dbReference>
<dbReference type="OrthoDB" id="1359047at2"/>
<evidence type="ECO:0000313" key="1">
    <source>
        <dbReference type="EMBL" id="ASU35819.1"/>
    </source>
</evidence>
<proteinExistence type="predicted"/>
<organism evidence="1 2">
    <name type="scientific">Mucilaginibacter xinganensis</name>
    <dbReference type="NCBI Taxonomy" id="1234841"/>
    <lineage>
        <taxon>Bacteria</taxon>
        <taxon>Pseudomonadati</taxon>
        <taxon>Bacteroidota</taxon>
        <taxon>Sphingobacteriia</taxon>
        <taxon>Sphingobacteriales</taxon>
        <taxon>Sphingobacteriaceae</taxon>
        <taxon>Mucilaginibacter</taxon>
    </lineage>
</organism>
<evidence type="ECO:0008006" key="3">
    <source>
        <dbReference type="Google" id="ProtNLM"/>
    </source>
</evidence>